<dbReference type="AlphaFoldDB" id="A0A172TLG8"/>
<dbReference type="STRING" id="1178515.SY83_18055"/>
<name>A0A172TLG8_9BACL</name>
<dbReference type="OrthoDB" id="2002222at2"/>
<dbReference type="EMBL" id="CP011388">
    <property type="protein sequence ID" value="ANE47881.1"/>
    <property type="molecule type" value="Genomic_DNA"/>
</dbReference>
<dbReference type="InterPro" id="IPR007295">
    <property type="entry name" value="DUF402"/>
</dbReference>
<dbReference type="PANTHER" id="PTHR41271">
    <property type="entry name" value="DUF402 DOMAIN-CONTAINING PROTEIN"/>
    <property type="match status" value="1"/>
</dbReference>
<keyword evidence="3" id="KW-1185">Reference proteome</keyword>
<organism evidence="2 3">
    <name type="scientific">Paenibacillus swuensis</name>
    <dbReference type="NCBI Taxonomy" id="1178515"/>
    <lineage>
        <taxon>Bacteria</taxon>
        <taxon>Bacillati</taxon>
        <taxon>Bacillota</taxon>
        <taxon>Bacilli</taxon>
        <taxon>Bacillales</taxon>
        <taxon>Paenibacillaceae</taxon>
        <taxon>Paenibacillus</taxon>
    </lineage>
</organism>
<gene>
    <name evidence="2" type="ORF">SY83_18055</name>
</gene>
<dbReference type="SUPFAM" id="SSF159234">
    <property type="entry name" value="FomD-like"/>
    <property type="match status" value="1"/>
</dbReference>
<dbReference type="PANTHER" id="PTHR41271:SF1">
    <property type="entry name" value="DUF402 DOMAIN-CONTAINING PROTEIN"/>
    <property type="match status" value="1"/>
</dbReference>
<dbReference type="Proteomes" id="UP000076927">
    <property type="component" value="Chromosome"/>
</dbReference>
<dbReference type="PATRIC" id="fig|1178515.4.peg.3639"/>
<accession>A0A172TLG8</accession>
<dbReference type="RefSeq" id="WP_068609051.1">
    <property type="nucleotide sequence ID" value="NZ_CP011388.1"/>
</dbReference>
<sequence>MKRKFSDRANWRRIVNKSYASVHLNDAEFKGYVTFYKIHQLREPLWKEYLQSRLCLADEGYIWLQHFPENERYVVTTMFNSSLQVVQWYIDICKDQGLTDQGVPWFDDLFLDVIILPSGEVLLVDEDELEEAYDHGEITKSDFDTAKVEANKLLDSIKNGSFVYRELAVDHLQRLFGDLVSKKV</sequence>
<proteinExistence type="predicted"/>
<reference evidence="2 3" key="1">
    <citation type="submission" date="2015-01" db="EMBL/GenBank/DDBJ databases">
        <title>Paenibacillus swuensis/DY6/whole genome sequencing.</title>
        <authorList>
            <person name="Kim M.K."/>
            <person name="Srinivasan S."/>
            <person name="Lee J.-J."/>
        </authorList>
    </citation>
    <scope>NUCLEOTIDE SEQUENCE [LARGE SCALE GENOMIC DNA]</scope>
    <source>
        <strain evidence="2 3">DY6</strain>
    </source>
</reference>
<dbReference type="InterPro" id="IPR035930">
    <property type="entry name" value="FomD-like_sf"/>
</dbReference>
<evidence type="ECO:0000313" key="2">
    <source>
        <dbReference type="EMBL" id="ANE47881.1"/>
    </source>
</evidence>
<dbReference type="Pfam" id="PF04167">
    <property type="entry name" value="DUF402"/>
    <property type="match status" value="1"/>
</dbReference>
<protein>
    <recommendedName>
        <fullName evidence="1">DUF402 domain-containing protein</fullName>
    </recommendedName>
</protein>
<evidence type="ECO:0000259" key="1">
    <source>
        <dbReference type="Pfam" id="PF04167"/>
    </source>
</evidence>
<dbReference type="KEGG" id="pswu:SY83_18055"/>
<evidence type="ECO:0000313" key="3">
    <source>
        <dbReference type="Proteomes" id="UP000076927"/>
    </source>
</evidence>
<feature type="domain" description="DUF402" evidence="1">
    <location>
        <begin position="64"/>
        <end position="161"/>
    </location>
</feature>
<dbReference type="Gene3D" id="2.40.380.10">
    <property type="entry name" value="FomD-like"/>
    <property type="match status" value="1"/>
</dbReference>